<dbReference type="Proteomes" id="UP000266113">
    <property type="component" value="Unassembled WGS sequence"/>
</dbReference>
<dbReference type="RefSeq" id="WP_119086608.1">
    <property type="nucleotide sequence ID" value="NZ_QXIY01000050.1"/>
</dbReference>
<organism evidence="1 2">
    <name type="scientific">Candidatus Cryosericum septentrionale</name>
    <dbReference type="NCBI Taxonomy" id="2290913"/>
    <lineage>
        <taxon>Bacteria</taxon>
        <taxon>Pseudomonadati</taxon>
        <taxon>Caldisericota/Cryosericota group</taxon>
        <taxon>Candidatus Cryosericota</taxon>
        <taxon>Candidatus Cryosericia</taxon>
        <taxon>Candidatus Cryosericales</taxon>
        <taxon>Candidatus Cryosericaceae</taxon>
        <taxon>Candidatus Cryosericum</taxon>
    </lineage>
</organism>
<protein>
    <submittedName>
        <fullName evidence="1">Uncharacterized protein</fullName>
    </submittedName>
</protein>
<evidence type="ECO:0000313" key="1">
    <source>
        <dbReference type="EMBL" id="RIE15554.1"/>
    </source>
</evidence>
<evidence type="ECO:0000313" key="2">
    <source>
        <dbReference type="Proteomes" id="UP000266113"/>
    </source>
</evidence>
<sequence length="80" mass="8675">MKRRSVLLRMLGLIVLVLVAIGICGTGAATACTYNCSWEEACIVNHQTGCEQHFGLEFLVGGMPVCFEQCSNPCSTNCFK</sequence>
<reference evidence="1 2" key="1">
    <citation type="submission" date="2018-09" db="EMBL/GenBank/DDBJ databases">
        <title>Discovery and Ecogenomic Context for Candidatus Cryosericales, a Global Caldiserica Order Active in Thawing Permafrost.</title>
        <authorList>
            <person name="Martinez M.A."/>
            <person name="Woodcroft B.J."/>
            <person name="Ignacio Espinoza J.C."/>
            <person name="Zayed A."/>
            <person name="Singleton C.M."/>
            <person name="Boyd J."/>
            <person name="Li Y.-F."/>
            <person name="Purvine S."/>
            <person name="Maughan H."/>
            <person name="Hodgkins S.B."/>
            <person name="Anderson D."/>
            <person name="Sederholm M."/>
            <person name="Temperton B."/>
            <person name="Saleska S.R."/>
            <person name="Tyson G.W."/>
            <person name="Rich V.I."/>
        </authorList>
    </citation>
    <scope>NUCLEOTIDE SEQUENCE [LARGE SCALE GENOMIC DNA]</scope>
    <source>
        <strain evidence="1 2">SMC1</strain>
    </source>
</reference>
<keyword evidence="2" id="KW-1185">Reference proteome</keyword>
<proteinExistence type="predicted"/>
<name>A0A398DW79_9BACT</name>
<dbReference type="PROSITE" id="PS51257">
    <property type="entry name" value="PROKAR_LIPOPROTEIN"/>
    <property type="match status" value="1"/>
</dbReference>
<accession>A0A398DW79</accession>
<gene>
    <name evidence="1" type="ORF">SMC1_09935</name>
</gene>
<comment type="caution">
    <text evidence="1">The sequence shown here is derived from an EMBL/GenBank/DDBJ whole genome shotgun (WGS) entry which is preliminary data.</text>
</comment>
<dbReference type="EMBL" id="QXIY01000050">
    <property type="protein sequence ID" value="RIE15554.1"/>
    <property type="molecule type" value="Genomic_DNA"/>
</dbReference>
<dbReference type="AlphaFoldDB" id="A0A398DW79"/>